<keyword evidence="6" id="KW-1185">Reference proteome</keyword>
<gene>
    <name evidence="5" type="ORF">ACFSW6_20345</name>
</gene>
<evidence type="ECO:0000259" key="4">
    <source>
        <dbReference type="PROSITE" id="PS01124"/>
    </source>
</evidence>
<dbReference type="PROSITE" id="PS01124">
    <property type="entry name" value="HTH_ARAC_FAMILY_2"/>
    <property type="match status" value="1"/>
</dbReference>
<dbReference type="CDD" id="cd06124">
    <property type="entry name" value="cupin_NimR-like_N"/>
    <property type="match status" value="1"/>
</dbReference>
<proteinExistence type="predicted"/>
<dbReference type="PANTHER" id="PTHR11019">
    <property type="entry name" value="HTH-TYPE TRANSCRIPTIONAL REGULATOR NIMR"/>
    <property type="match status" value="1"/>
</dbReference>
<dbReference type="Proteomes" id="UP001597463">
    <property type="component" value="Unassembled WGS sequence"/>
</dbReference>
<name>A0ABW5US15_9BURK</name>
<dbReference type="SUPFAM" id="SSF51182">
    <property type="entry name" value="RmlC-like cupins"/>
    <property type="match status" value="1"/>
</dbReference>
<dbReference type="EMBL" id="JBHUMV010000011">
    <property type="protein sequence ID" value="MFD2756431.1"/>
    <property type="molecule type" value="Genomic_DNA"/>
</dbReference>
<evidence type="ECO:0000256" key="1">
    <source>
        <dbReference type="ARBA" id="ARBA00023015"/>
    </source>
</evidence>
<dbReference type="PRINTS" id="PR00032">
    <property type="entry name" value="HTHARAC"/>
</dbReference>
<dbReference type="Pfam" id="PF12833">
    <property type="entry name" value="HTH_18"/>
    <property type="match status" value="1"/>
</dbReference>
<dbReference type="InterPro" id="IPR020449">
    <property type="entry name" value="Tscrpt_reg_AraC-type_HTH"/>
</dbReference>
<dbReference type="SMART" id="SM00342">
    <property type="entry name" value="HTH_ARAC"/>
    <property type="match status" value="1"/>
</dbReference>
<sequence length="264" mass="28870">MSDLMNALGAYMDSAEGPCVVAATRVLDRELSSEMHRHARGQLFGSIKGLISVQVDDGVWIVPAIHAVWLPPHQAHCGRSHGPYHGWSAYVAEAACADLPKRPCTIRVSGLLREAVLRLAGFPPGEPPSEAQSHVCAVVLDEIRSLPAEAFGLPLPRDTRLQRIARALMANPADARDIESWADFGALSSRTLSRRFVAETGFNFTAWRQRVRLLRSLEMLAEGMSVTAIAIDLGYASVSAYIGLFRRVFGETPASYRLHLQTKA</sequence>
<evidence type="ECO:0000256" key="2">
    <source>
        <dbReference type="ARBA" id="ARBA00023125"/>
    </source>
</evidence>
<dbReference type="RefSeq" id="WP_066471903.1">
    <property type="nucleotide sequence ID" value="NZ_BCNT01000001.1"/>
</dbReference>
<dbReference type="SUPFAM" id="SSF46689">
    <property type="entry name" value="Homeodomain-like"/>
    <property type="match status" value="1"/>
</dbReference>
<keyword evidence="2" id="KW-0238">DNA-binding</keyword>
<keyword evidence="3" id="KW-0804">Transcription</keyword>
<evidence type="ECO:0000313" key="5">
    <source>
        <dbReference type="EMBL" id="MFD2756431.1"/>
    </source>
</evidence>
<dbReference type="InterPro" id="IPR018060">
    <property type="entry name" value="HTH_AraC"/>
</dbReference>
<dbReference type="InterPro" id="IPR011051">
    <property type="entry name" value="RmlC_Cupin_sf"/>
</dbReference>
<dbReference type="InterPro" id="IPR018062">
    <property type="entry name" value="HTH_AraC-typ_CS"/>
</dbReference>
<protein>
    <submittedName>
        <fullName evidence="5">AraC family transcriptional regulator</fullName>
    </submittedName>
</protein>
<dbReference type="PANTHER" id="PTHR11019:SF199">
    <property type="entry name" value="HTH-TYPE TRANSCRIPTIONAL REGULATOR NIMR"/>
    <property type="match status" value="1"/>
</dbReference>
<dbReference type="InterPro" id="IPR009057">
    <property type="entry name" value="Homeodomain-like_sf"/>
</dbReference>
<comment type="caution">
    <text evidence="5">The sequence shown here is derived from an EMBL/GenBank/DDBJ whole genome shotgun (WGS) entry which is preliminary data.</text>
</comment>
<dbReference type="Gene3D" id="1.10.10.60">
    <property type="entry name" value="Homeodomain-like"/>
    <property type="match status" value="1"/>
</dbReference>
<reference evidence="6" key="1">
    <citation type="journal article" date="2019" name="Int. J. Syst. Evol. Microbiol.">
        <title>The Global Catalogue of Microorganisms (GCM) 10K type strain sequencing project: providing services to taxonomists for standard genome sequencing and annotation.</title>
        <authorList>
            <consortium name="The Broad Institute Genomics Platform"/>
            <consortium name="The Broad Institute Genome Sequencing Center for Infectious Disease"/>
            <person name="Wu L."/>
            <person name="Ma J."/>
        </authorList>
    </citation>
    <scope>NUCLEOTIDE SEQUENCE [LARGE SCALE GENOMIC DNA]</scope>
    <source>
        <strain evidence="6">TISTR 1906</strain>
    </source>
</reference>
<keyword evidence="1" id="KW-0805">Transcription regulation</keyword>
<feature type="domain" description="HTH araC/xylS-type" evidence="4">
    <location>
        <begin position="162"/>
        <end position="259"/>
    </location>
</feature>
<evidence type="ECO:0000313" key="6">
    <source>
        <dbReference type="Proteomes" id="UP001597463"/>
    </source>
</evidence>
<evidence type="ECO:0000256" key="3">
    <source>
        <dbReference type="ARBA" id="ARBA00023163"/>
    </source>
</evidence>
<dbReference type="PROSITE" id="PS00041">
    <property type="entry name" value="HTH_ARAC_FAMILY_1"/>
    <property type="match status" value="1"/>
</dbReference>
<accession>A0ABW5US15</accession>
<organism evidence="5 6">
    <name type="scientific">Comamonas terrae</name>
    <dbReference type="NCBI Taxonomy" id="673548"/>
    <lineage>
        <taxon>Bacteria</taxon>
        <taxon>Pseudomonadati</taxon>
        <taxon>Pseudomonadota</taxon>
        <taxon>Betaproteobacteria</taxon>
        <taxon>Burkholderiales</taxon>
        <taxon>Comamonadaceae</taxon>
        <taxon>Comamonas</taxon>
    </lineage>
</organism>